<dbReference type="InterPro" id="IPR000515">
    <property type="entry name" value="MetI-like"/>
</dbReference>
<feature type="transmembrane region" description="Helical" evidence="7">
    <location>
        <begin position="139"/>
        <end position="162"/>
    </location>
</feature>
<feature type="transmembrane region" description="Helical" evidence="7">
    <location>
        <begin position="192"/>
        <end position="216"/>
    </location>
</feature>
<gene>
    <name evidence="9" type="ORF">SP119_0204</name>
</gene>
<evidence type="ECO:0000256" key="2">
    <source>
        <dbReference type="ARBA" id="ARBA00022448"/>
    </source>
</evidence>
<protein>
    <submittedName>
        <fullName evidence="9">N-acetylneuraminate transporter permease</fullName>
    </submittedName>
</protein>
<keyword evidence="6 7" id="KW-0472">Membrane</keyword>
<sequence>MFLTSGFFSMHMSNGHWKEAFLFRKVEQKKEVFQVNVNKLKMRETLISYAFLAPVLVFFVIFVLIPMIMGFVTSFFNYSMTEFTFVGFANYARMFQDPIFMKSLINTLIIVIGSVPVVVFFSLFVAAKTYDKNVVARSFYRAVFFLPVVTGSVAVTVVWKWIYDPMSGILNYVLKYAHVIEQNISWLGDKHWALLAIIVILLTTSVGQPIILYIAAMGNIDNSLVEAARVDGATEFQVFWNIKWPSLLPTTLYIAVITTINSFQCFALIQLLTSGGPNYSTSTLMYYLYEKAFKLSEYGYANTMGVFLAVMIAIISFAQFKILGNDVEY</sequence>
<keyword evidence="5 7" id="KW-1133">Transmembrane helix</keyword>
<dbReference type="EMBL" id="LR031521">
    <property type="protein sequence ID" value="VDC38479.1"/>
    <property type="molecule type" value="Genomic_DNA"/>
</dbReference>
<reference evidence="9 10" key="1">
    <citation type="submission" date="2018-10" db="EMBL/GenBank/DDBJ databases">
        <authorList>
            <person name="Rosinski-Chupin I."/>
        </authorList>
    </citation>
    <scope>NUCLEOTIDE SEQUENCE [LARGE SCALE GENOMIC DNA]</scope>
    <source>
        <strain evidence="9 10">S119</strain>
    </source>
</reference>
<accession>A0ABD7USX1</accession>
<evidence type="ECO:0000256" key="5">
    <source>
        <dbReference type="ARBA" id="ARBA00022989"/>
    </source>
</evidence>
<evidence type="ECO:0000259" key="8">
    <source>
        <dbReference type="PROSITE" id="PS50928"/>
    </source>
</evidence>
<dbReference type="Gene3D" id="1.10.3720.10">
    <property type="entry name" value="MetI-like"/>
    <property type="match status" value="1"/>
</dbReference>
<dbReference type="SUPFAM" id="SSF161098">
    <property type="entry name" value="MetI-like"/>
    <property type="match status" value="1"/>
</dbReference>
<dbReference type="CDD" id="cd06261">
    <property type="entry name" value="TM_PBP2"/>
    <property type="match status" value="1"/>
</dbReference>
<feature type="transmembrane region" description="Helical" evidence="7">
    <location>
        <begin position="298"/>
        <end position="320"/>
    </location>
</feature>
<dbReference type="InterPro" id="IPR051393">
    <property type="entry name" value="ABC_transporter_permease"/>
</dbReference>
<keyword evidence="2 7" id="KW-0813">Transport</keyword>
<dbReference type="PANTHER" id="PTHR30193:SF37">
    <property type="entry name" value="INNER MEMBRANE ABC TRANSPORTER PERMEASE PROTEIN YCJO"/>
    <property type="match status" value="1"/>
</dbReference>
<dbReference type="AlphaFoldDB" id="A0ABD7USX1"/>
<evidence type="ECO:0000313" key="9">
    <source>
        <dbReference type="EMBL" id="VDC38479.1"/>
    </source>
</evidence>
<evidence type="ECO:0000256" key="4">
    <source>
        <dbReference type="ARBA" id="ARBA00022692"/>
    </source>
</evidence>
<keyword evidence="3" id="KW-1003">Cell membrane</keyword>
<proteinExistence type="inferred from homology"/>
<organism evidence="9 10">
    <name type="scientific">Streptococcus pyogenes</name>
    <dbReference type="NCBI Taxonomy" id="1314"/>
    <lineage>
        <taxon>Bacteria</taxon>
        <taxon>Bacillati</taxon>
        <taxon>Bacillota</taxon>
        <taxon>Bacilli</taxon>
        <taxon>Lactobacillales</taxon>
        <taxon>Streptococcaceae</taxon>
        <taxon>Streptococcus</taxon>
    </lineage>
</organism>
<evidence type="ECO:0000256" key="7">
    <source>
        <dbReference type="RuleBase" id="RU363032"/>
    </source>
</evidence>
<feature type="transmembrane region" description="Helical" evidence="7">
    <location>
        <begin position="104"/>
        <end position="127"/>
    </location>
</feature>
<dbReference type="PANTHER" id="PTHR30193">
    <property type="entry name" value="ABC TRANSPORTER PERMEASE PROTEIN"/>
    <property type="match status" value="1"/>
</dbReference>
<comment type="similarity">
    <text evidence="7">Belongs to the binding-protein-dependent transport system permease family.</text>
</comment>
<dbReference type="Pfam" id="PF00528">
    <property type="entry name" value="BPD_transp_1"/>
    <property type="match status" value="1"/>
</dbReference>
<dbReference type="PROSITE" id="PS50928">
    <property type="entry name" value="ABC_TM1"/>
    <property type="match status" value="1"/>
</dbReference>
<comment type="subcellular location">
    <subcellularLocation>
        <location evidence="1 7">Cell membrane</location>
        <topology evidence="1 7">Multi-pass membrane protein</topology>
    </subcellularLocation>
</comment>
<feature type="transmembrane region" description="Helical" evidence="7">
    <location>
        <begin position="46"/>
        <end position="69"/>
    </location>
</feature>
<feature type="domain" description="ABC transmembrane type-1" evidence="8">
    <location>
        <begin position="104"/>
        <end position="319"/>
    </location>
</feature>
<evidence type="ECO:0000313" key="10">
    <source>
        <dbReference type="Proteomes" id="UP000274496"/>
    </source>
</evidence>
<dbReference type="GO" id="GO:0005886">
    <property type="term" value="C:plasma membrane"/>
    <property type="evidence" value="ECO:0007669"/>
    <property type="project" value="UniProtKB-SubCell"/>
</dbReference>
<evidence type="ECO:0000256" key="6">
    <source>
        <dbReference type="ARBA" id="ARBA00023136"/>
    </source>
</evidence>
<name>A0ABD7USX1_STRPY</name>
<evidence type="ECO:0000256" key="1">
    <source>
        <dbReference type="ARBA" id="ARBA00004651"/>
    </source>
</evidence>
<keyword evidence="4 7" id="KW-0812">Transmembrane</keyword>
<dbReference type="InterPro" id="IPR035906">
    <property type="entry name" value="MetI-like_sf"/>
</dbReference>
<evidence type="ECO:0000256" key="3">
    <source>
        <dbReference type="ARBA" id="ARBA00022475"/>
    </source>
</evidence>
<dbReference type="Proteomes" id="UP000274496">
    <property type="component" value="Chromosome"/>
</dbReference>